<keyword evidence="3" id="KW-1185">Reference proteome</keyword>
<protein>
    <submittedName>
        <fullName evidence="2">Uncharacterized protein</fullName>
    </submittedName>
</protein>
<dbReference type="Proteomes" id="UP000683401">
    <property type="component" value="Chromosome"/>
</dbReference>
<evidence type="ECO:0000256" key="1">
    <source>
        <dbReference type="SAM" id="MobiDB-lite"/>
    </source>
</evidence>
<organism evidence="2 3">
    <name type="scientific">Pseudomonas lijiangensis</name>
    <dbReference type="NCBI Taxonomy" id="2995658"/>
    <lineage>
        <taxon>Bacteria</taxon>
        <taxon>Pseudomonadati</taxon>
        <taxon>Pseudomonadota</taxon>
        <taxon>Gammaproteobacteria</taxon>
        <taxon>Pseudomonadales</taxon>
        <taxon>Pseudomonadaceae</taxon>
        <taxon>Pseudomonas</taxon>
    </lineage>
</organism>
<dbReference type="RefSeq" id="WP_216704380.1">
    <property type="nucleotide sequence ID" value="NZ_CP076668.1"/>
</dbReference>
<sequence length="127" mass="14250">MPFFILDAKSAPKYFKNDVVPGTQGLQPRKHGSERKNSFCGLQVLLPNTSRLTHINAPKTHTLNRLSPHMVQGSAKAPSNTRPKLATSRLFRAFRLANRHQTDASLALRRQSAAMMRHPSRNPARQT</sequence>
<name>A0ABX8HSH7_9PSED</name>
<evidence type="ECO:0000313" key="2">
    <source>
        <dbReference type="EMBL" id="QWU83028.1"/>
    </source>
</evidence>
<reference evidence="3" key="1">
    <citation type="submission" date="2021-06" db="EMBL/GenBank/DDBJ databases">
        <title>Identification of Pseudomonas cichorii causing bacterial leaf black spot of flue-cured tobacco, a new disease in China.</title>
        <authorList>
            <person name="Lu C.-H."/>
        </authorList>
    </citation>
    <scope>NUCLEOTIDE SEQUENCE [LARGE SCALE GENOMIC DNA]</scope>
    <source>
        <strain evidence="3">LJ2</strain>
    </source>
</reference>
<accession>A0ABX8HSH7</accession>
<proteinExistence type="predicted"/>
<dbReference type="EMBL" id="CP076668">
    <property type="protein sequence ID" value="QWU83028.1"/>
    <property type="molecule type" value="Genomic_DNA"/>
</dbReference>
<feature type="region of interest" description="Disordered" evidence="1">
    <location>
        <begin position="60"/>
        <end position="84"/>
    </location>
</feature>
<gene>
    <name evidence="2" type="ORF">KQP88_24105</name>
</gene>
<evidence type="ECO:0000313" key="3">
    <source>
        <dbReference type="Proteomes" id="UP000683401"/>
    </source>
</evidence>